<dbReference type="RefSeq" id="WP_390276696.1">
    <property type="nucleotide sequence ID" value="NZ_JBHRYH010000008.1"/>
</dbReference>
<organism evidence="1 2">
    <name type="scientific">Vogesella amnigena</name>
    <dbReference type="NCBI Taxonomy" id="1507449"/>
    <lineage>
        <taxon>Bacteria</taxon>
        <taxon>Pseudomonadati</taxon>
        <taxon>Pseudomonadota</taxon>
        <taxon>Betaproteobacteria</taxon>
        <taxon>Neisseriales</taxon>
        <taxon>Chromobacteriaceae</taxon>
        <taxon>Vogesella</taxon>
    </lineage>
</organism>
<dbReference type="Proteomes" id="UP001595636">
    <property type="component" value="Unassembled WGS sequence"/>
</dbReference>
<gene>
    <name evidence="1" type="ORF">ACFOKJ_03500</name>
</gene>
<dbReference type="EMBL" id="JBHRYH010000008">
    <property type="protein sequence ID" value="MFC3625211.1"/>
    <property type="molecule type" value="Genomic_DNA"/>
</dbReference>
<sequence length="65" mass="7419">MAARTRYEAGHSSKPGCHWHKRYGHAGGTVSRDYQLTVDNKRFDAMLQKELGRVSAAFVTRLRQN</sequence>
<evidence type="ECO:0000313" key="1">
    <source>
        <dbReference type="EMBL" id="MFC3625211.1"/>
    </source>
</evidence>
<reference evidence="2" key="1">
    <citation type="journal article" date="2019" name="Int. J. Syst. Evol. Microbiol.">
        <title>The Global Catalogue of Microorganisms (GCM) 10K type strain sequencing project: providing services to taxonomists for standard genome sequencing and annotation.</title>
        <authorList>
            <consortium name="The Broad Institute Genomics Platform"/>
            <consortium name="The Broad Institute Genome Sequencing Center for Infectious Disease"/>
            <person name="Wu L."/>
            <person name="Ma J."/>
        </authorList>
    </citation>
    <scope>NUCLEOTIDE SEQUENCE [LARGE SCALE GENOMIC DNA]</scope>
    <source>
        <strain evidence="2">KCTC 42195</strain>
    </source>
</reference>
<name>A0ABV7TPF9_9NEIS</name>
<protein>
    <submittedName>
        <fullName evidence="1">Uncharacterized protein</fullName>
    </submittedName>
</protein>
<accession>A0ABV7TPF9</accession>
<comment type="caution">
    <text evidence="1">The sequence shown here is derived from an EMBL/GenBank/DDBJ whole genome shotgun (WGS) entry which is preliminary data.</text>
</comment>
<keyword evidence="2" id="KW-1185">Reference proteome</keyword>
<proteinExistence type="predicted"/>
<evidence type="ECO:0000313" key="2">
    <source>
        <dbReference type="Proteomes" id="UP001595636"/>
    </source>
</evidence>